<dbReference type="Pfam" id="PF12697">
    <property type="entry name" value="Abhydrolase_6"/>
    <property type="match status" value="1"/>
</dbReference>
<evidence type="ECO:0000313" key="3">
    <source>
        <dbReference type="Proteomes" id="UP000598996"/>
    </source>
</evidence>
<keyword evidence="2" id="KW-0378">Hydrolase</keyword>
<dbReference type="InterPro" id="IPR050228">
    <property type="entry name" value="Carboxylesterase_BioH"/>
</dbReference>
<feature type="domain" description="AB hydrolase-1" evidence="1">
    <location>
        <begin position="4"/>
        <end position="225"/>
    </location>
</feature>
<evidence type="ECO:0000313" key="2">
    <source>
        <dbReference type="EMBL" id="MBL7255255.1"/>
    </source>
</evidence>
<reference evidence="2 3" key="1">
    <citation type="submission" date="2021-01" db="EMBL/GenBank/DDBJ databases">
        <title>Actinoplanes sp. nov. LDG1-01 isolated from lichen.</title>
        <authorList>
            <person name="Saeng-In P."/>
            <person name="Phongsopitanun W."/>
            <person name="Kanchanasin P."/>
            <person name="Yuki M."/>
            <person name="Kudo T."/>
            <person name="Ohkuma M."/>
            <person name="Tanasupawat S."/>
        </authorList>
    </citation>
    <scope>NUCLEOTIDE SEQUENCE [LARGE SCALE GENOMIC DNA]</scope>
    <source>
        <strain evidence="2 3">LDG1-01</strain>
    </source>
</reference>
<evidence type="ECO:0000259" key="1">
    <source>
        <dbReference type="Pfam" id="PF12697"/>
    </source>
</evidence>
<sequence length="237" mass="25399">MPLIVVLHGLAGSADEMAPLAARLSAAGHRVVAPDQRGHGHHERHPADVSREAYVADVLALLDEPAFLVGQSMGAHTAMLAAAADPSRVRGLVMIEGGVGGSTDDYPERLRAYFASWPIPFADESAAREFLGDRPITDAWIAGFERRPDGLWPRFDPDVMKAAIAPVAATARWSEWRSLTVPVLQILGEHGSIPPDEVEQMAAPRVVVPGAGHDVHLEAPDETARLILEFVAARPDA</sequence>
<dbReference type="RefSeq" id="WP_202991714.1">
    <property type="nucleotide sequence ID" value="NZ_JAENHO010000003.1"/>
</dbReference>
<dbReference type="PANTHER" id="PTHR43194">
    <property type="entry name" value="HYDROLASE ALPHA/BETA FOLD FAMILY"/>
    <property type="match status" value="1"/>
</dbReference>
<keyword evidence="3" id="KW-1185">Reference proteome</keyword>
<accession>A0ABS1VM09</accession>
<dbReference type="Gene3D" id="3.40.50.1820">
    <property type="entry name" value="alpha/beta hydrolase"/>
    <property type="match status" value="1"/>
</dbReference>
<dbReference type="EMBL" id="JAENHO010000003">
    <property type="protein sequence ID" value="MBL7255255.1"/>
    <property type="molecule type" value="Genomic_DNA"/>
</dbReference>
<dbReference type="GO" id="GO:0016787">
    <property type="term" value="F:hydrolase activity"/>
    <property type="evidence" value="ECO:0007669"/>
    <property type="project" value="UniProtKB-KW"/>
</dbReference>
<dbReference type="InterPro" id="IPR000073">
    <property type="entry name" value="AB_hydrolase_1"/>
</dbReference>
<dbReference type="SUPFAM" id="SSF53474">
    <property type="entry name" value="alpha/beta-Hydrolases"/>
    <property type="match status" value="1"/>
</dbReference>
<name>A0ABS1VM09_9ACTN</name>
<proteinExistence type="predicted"/>
<organism evidence="2 3">
    <name type="scientific">Paractinoplanes lichenicola</name>
    <dbReference type="NCBI Taxonomy" id="2802976"/>
    <lineage>
        <taxon>Bacteria</taxon>
        <taxon>Bacillati</taxon>
        <taxon>Actinomycetota</taxon>
        <taxon>Actinomycetes</taxon>
        <taxon>Micromonosporales</taxon>
        <taxon>Micromonosporaceae</taxon>
        <taxon>Paractinoplanes</taxon>
    </lineage>
</organism>
<comment type="caution">
    <text evidence="2">The sequence shown here is derived from an EMBL/GenBank/DDBJ whole genome shotgun (WGS) entry which is preliminary data.</text>
</comment>
<dbReference type="InterPro" id="IPR029058">
    <property type="entry name" value="AB_hydrolase_fold"/>
</dbReference>
<dbReference type="PANTHER" id="PTHR43194:SF5">
    <property type="entry name" value="PIMELOYL-[ACYL-CARRIER PROTEIN] METHYL ESTER ESTERASE"/>
    <property type="match status" value="1"/>
</dbReference>
<protein>
    <submittedName>
        <fullName evidence="2">Alpha/beta hydrolase</fullName>
    </submittedName>
</protein>
<gene>
    <name evidence="2" type="ORF">JKJ07_13110</name>
</gene>
<dbReference type="Proteomes" id="UP000598996">
    <property type="component" value="Unassembled WGS sequence"/>
</dbReference>